<sequence length="172" mass="18565">MTRSLLAFAAAALVAVSASPVMAGPRAYEDNKLNFKNCKNADVTARWFKAELTISEAGKSPEEPSDSIEIQNWDGKCVTLRWDTDAAHFVFSEGDASETGQMIKYVAWDGNLWAATRTYAGFFHARVADKGDSDPRSKMQAAGDWLAKNNINQVPAADVLAALLSSSGTSNN</sequence>
<gene>
    <name evidence="2" type="ORF">W911_16265</name>
</gene>
<evidence type="ECO:0000256" key="1">
    <source>
        <dbReference type="SAM" id="SignalP"/>
    </source>
</evidence>
<dbReference type="OrthoDB" id="7931853at2"/>
<protein>
    <submittedName>
        <fullName evidence="2">Uncharacterized protein</fullName>
    </submittedName>
</protein>
<dbReference type="PATRIC" id="fig|1029756.8.peg.3388"/>
<dbReference type="AlphaFoldDB" id="V5SIU4"/>
<dbReference type="KEGG" id="hni:W911_16265"/>
<dbReference type="Proteomes" id="UP000018542">
    <property type="component" value="Chromosome"/>
</dbReference>
<accession>V5SIU4</accession>
<dbReference type="RefSeq" id="WP_023788552.1">
    <property type="nucleotide sequence ID" value="NC_022997.1"/>
</dbReference>
<feature type="signal peptide" evidence="1">
    <location>
        <begin position="1"/>
        <end position="23"/>
    </location>
</feature>
<dbReference type="HOGENOM" id="CLU_1584251_0_0_5"/>
<keyword evidence="3" id="KW-1185">Reference proteome</keyword>
<evidence type="ECO:0000313" key="3">
    <source>
        <dbReference type="Proteomes" id="UP000018542"/>
    </source>
</evidence>
<evidence type="ECO:0000313" key="2">
    <source>
        <dbReference type="EMBL" id="AHB50412.1"/>
    </source>
</evidence>
<organism evidence="2 3">
    <name type="scientific">Hyphomicrobium nitrativorans NL23</name>
    <dbReference type="NCBI Taxonomy" id="1029756"/>
    <lineage>
        <taxon>Bacteria</taxon>
        <taxon>Pseudomonadati</taxon>
        <taxon>Pseudomonadota</taxon>
        <taxon>Alphaproteobacteria</taxon>
        <taxon>Hyphomicrobiales</taxon>
        <taxon>Hyphomicrobiaceae</taxon>
        <taxon>Hyphomicrobium</taxon>
    </lineage>
</organism>
<dbReference type="EMBL" id="CP006912">
    <property type="protein sequence ID" value="AHB50412.1"/>
    <property type="molecule type" value="Genomic_DNA"/>
</dbReference>
<reference evidence="2 3" key="1">
    <citation type="journal article" date="2014" name="Genome Announc.">
        <title>Complete Genome Sequence of Hyphomicrobium nitrativorans Strain NL23, a Denitrifying Bacterium Isolated from Biofilm of a Methanol-Fed Denitrification System Treating Seawater at the Montreal Biodome.</title>
        <authorList>
            <person name="Martineau C."/>
            <person name="Villeneuve C."/>
            <person name="Mauffrey F."/>
            <person name="Villemur R."/>
        </authorList>
    </citation>
    <scope>NUCLEOTIDE SEQUENCE [LARGE SCALE GENOMIC DNA]</scope>
    <source>
        <strain evidence="2">NL23</strain>
    </source>
</reference>
<proteinExistence type="predicted"/>
<keyword evidence="1" id="KW-0732">Signal</keyword>
<feature type="chain" id="PRO_5004740727" evidence="1">
    <location>
        <begin position="24"/>
        <end position="172"/>
    </location>
</feature>
<name>V5SIU4_9HYPH</name>